<keyword evidence="5" id="KW-1185">Reference proteome</keyword>
<name>X6PEP1_RETFI</name>
<feature type="repeat" description="WD" evidence="3">
    <location>
        <begin position="5"/>
        <end position="48"/>
    </location>
</feature>
<dbReference type="AlphaFoldDB" id="X6PEP1"/>
<keyword evidence="2" id="KW-0677">Repeat</keyword>
<dbReference type="PROSITE" id="PS50294">
    <property type="entry name" value="WD_REPEATS_REGION"/>
    <property type="match status" value="1"/>
</dbReference>
<gene>
    <name evidence="4" type="ORF">RFI_00110</name>
</gene>
<dbReference type="InterPro" id="IPR015943">
    <property type="entry name" value="WD40/YVTN_repeat-like_dom_sf"/>
</dbReference>
<dbReference type="InterPro" id="IPR019775">
    <property type="entry name" value="WD40_repeat_CS"/>
</dbReference>
<comment type="caution">
    <text evidence="4">The sequence shown here is derived from an EMBL/GenBank/DDBJ whole genome shotgun (WGS) entry which is preliminary data.</text>
</comment>
<evidence type="ECO:0000313" key="4">
    <source>
        <dbReference type="EMBL" id="ETO36950.1"/>
    </source>
</evidence>
<evidence type="ECO:0000313" key="5">
    <source>
        <dbReference type="Proteomes" id="UP000023152"/>
    </source>
</evidence>
<proteinExistence type="predicted"/>
<dbReference type="Proteomes" id="UP000023152">
    <property type="component" value="Unassembled WGS sequence"/>
</dbReference>
<dbReference type="Pfam" id="PF00400">
    <property type="entry name" value="WD40"/>
    <property type="match status" value="3"/>
</dbReference>
<dbReference type="PROSITE" id="PS50082">
    <property type="entry name" value="WD_REPEATS_2"/>
    <property type="match status" value="2"/>
</dbReference>
<reference evidence="4 5" key="1">
    <citation type="journal article" date="2013" name="Curr. Biol.">
        <title>The Genome of the Foraminiferan Reticulomyxa filosa.</title>
        <authorList>
            <person name="Glockner G."/>
            <person name="Hulsmann N."/>
            <person name="Schleicher M."/>
            <person name="Noegel A.A."/>
            <person name="Eichinger L."/>
            <person name="Gallinger C."/>
            <person name="Pawlowski J."/>
            <person name="Sierra R."/>
            <person name="Euteneuer U."/>
            <person name="Pillet L."/>
            <person name="Moustafa A."/>
            <person name="Platzer M."/>
            <person name="Groth M."/>
            <person name="Szafranski K."/>
            <person name="Schliwa M."/>
        </authorList>
    </citation>
    <scope>NUCLEOTIDE SEQUENCE [LARGE SCALE GENOMIC DNA]</scope>
</reference>
<evidence type="ECO:0000256" key="2">
    <source>
        <dbReference type="ARBA" id="ARBA00022737"/>
    </source>
</evidence>
<dbReference type="InterPro" id="IPR036322">
    <property type="entry name" value="WD40_repeat_dom_sf"/>
</dbReference>
<dbReference type="SMART" id="SM00320">
    <property type="entry name" value="WD40"/>
    <property type="match status" value="2"/>
</dbReference>
<feature type="repeat" description="WD" evidence="3">
    <location>
        <begin position="49"/>
        <end position="96"/>
    </location>
</feature>
<evidence type="ECO:0000256" key="3">
    <source>
        <dbReference type="PROSITE-ProRule" id="PRU00221"/>
    </source>
</evidence>
<dbReference type="SUPFAM" id="SSF50978">
    <property type="entry name" value="WD40 repeat-like"/>
    <property type="match status" value="1"/>
</dbReference>
<dbReference type="PANTHER" id="PTHR19848:SF8">
    <property type="entry name" value="F-BOX AND WD REPEAT DOMAIN CONTAINING 7"/>
    <property type="match status" value="1"/>
</dbReference>
<sequence>LINTFTGHTNWVNSIDYSTFDDCQFICSGSDNKTIRVWDVDNNKQIQSFNGHSFRVNCVKFSPYHYHNHRQHVICSSSFARTIRFWDFKHNKQLQIFNGHTNSVYGIEFHSNSPDLNQIENLWWILKTKVFKNGPFGSKEKLQKQFKLKLKKKTKKHAQT</sequence>
<accession>X6PEP1</accession>
<dbReference type="PANTHER" id="PTHR19848">
    <property type="entry name" value="WD40 REPEAT PROTEIN"/>
    <property type="match status" value="1"/>
</dbReference>
<protein>
    <submittedName>
        <fullName evidence="4">WD-40 repeat protein</fullName>
    </submittedName>
</protein>
<organism evidence="4 5">
    <name type="scientific">Reticulomyxa filosa</name>
    <dbReference type="NCBI Taxonomy" id="46433"/>
    <lineage>
        <taxon>Eukaryota</taxon>
        <taxon>Sar</taxon>
        <taxon>Rhizaria</taxon>
        <taxon>Retaria</taxon>
        <taxon>Foraminifera</taxon>
        <taxon>Monothalamids</taxon>
        <taxon>Reticulomyxidae</taxon>
        <taxon>Reticulomyxa</taxon>
    </lineage>
</organism>
<evidence type="ECO:0000256" key="1">
    <source>
        <dbReference type="ARBA" id="ARBA00022574"/>
    </source>
</evidence>
<dbReference type="InterPro" id="IPR001680">
    <property type="entry name" value="WD40_rpt"/>
</dbReference>
<dbReference type="EMBL" id="ASPP01000108">
    <property type="protein sequence ID" value="ETO36950.1"/>
    <property type="molecule type" value="Genomic_DNA"/>
</dbReference>
<dbReference type="PROSITE" id="PS00678">
    <property type="entry name" value="WD_REPEATS_1"/>
    <property type="match status" value="1"/>
</dbReference>
<feature type="non-terminal residue" evidence="4">
    <location>
        <position position="1"/>
    </location>
</feature>
<keyword evidence="1 3" id="KW-0853">WD repeat</keyword>
<dbReference type="Gene3D" id="2.130.10.10">
    <property type="entry name" value="YVTN repeat-like/Quinoprotein amine dehydrogenase"/>
    <property type="match status" value="1"/>
</dbReference>